<organism evidence="2">
    <name type="scientific">Arundo donax</name>
    <name type="common">Giant reed</name>
    <name type="synonym">Donax arundinaceus</name>
    <dbReference type="NCBI Taxonomy" id="35708"/>
    <lineage>
        <taxon>Eukaryota</taxon>
        <taxon>Viridiplantae</taxon>
        <taxon>Streptophyta</taxon>
        <taxon>Embryophyta</taxon>
        <taxon>Tracheophyta</taxon>
        <taxon>Spermatophyta</taxon>
        <taxon>Magnoliopsida</taxon>
        <taxon>Liliopsida</taxon>
        <taxon>Poales</taxon>
        <taxon>Poaceae</taxon>
        <taxon>PACMAD clade</taxon>
        <taxon>Arundinoideae</taxon>
        <taxon>Arundineae</taxon>
        <taxon>Arundo</taxon>
    </lineage>
</organism>
<name>A0A0A9GCK8_ARUDO</name>
<dbReference type="AlphaFoldDB" id="A0A0A9GCK8"/>
<feature type="chain" id="PRO_5002062531" description="Secreted protein" evidence="1">
    <location>
        <begin position="33"/>
        <end position="68"/>
    </location>
</feature>
<sequence>MHILMLNILGISLHLLQRCTLNILAAFSLVHGELNLQQVCHADSCHHVVQHPFHWGQTGASVLHIVHD</sequence>
<keyword evidence="1" id="KW-0732">Signal</keyword>
<reference evidence="2" key="1">
    <citation type="submission" date="2014-09" db="EMBL/GenBank/DDBJ databases">
        <authorList>
            <person name="Magalhaes I.L.F."/>
            <person name="Oliveira U."/>
            <person name="Santos F.R."/>
            <person name="Vidigal T.H.D.A."/>
            <person name="Brescovit A.D."/>
            <person name="Santos A.J."/>
        </authorList>
    </citation>
    <scope>NUCLEOTIDE SEQUENCE</scope>
    <source>
        <tissue evidence="2">Shoot tissue taken approximately 20 cm above the soil surface</tissue>
    </source>
</reference>
<feature type="signal peptide" evidence="1">
    <location>
        <begin position="1"/>
        <end position="32"/>
    </location>
</feature>
<evidence type="ECO:0000256" key="1">
    <source>
        <dbReference type="SAM" id="SignalP"/>
    </source>
</evidence>
<accession>A0A0A9GCK8</accession>
<protein>
    <recommendedName>
        <fullName evidence="3">Secreted protein</fullName>
    </recommendedName>
</protein>
<dbReference type="EMBL" id="GBRH01176747">
    <property type="protein sequence ID" value="JAE21149.1"/>
    <property type="molecule type" value="Transcribed_RNA"/>
</dbReference>
<reference evidence="2" key="2">
    <citation type="journal article" date="2015" name="Data Brief">
        <title>Shoot transcriptome of the giant reed, Arundo donax.</title>
        <authorList>
            <person name="Barrero R.A."/>
            <person name="Guerrero F.D."/>
            <person name="Moolhuijzen P."/>
            <person name="Goolsby J.A."/>
            <person name="Tidwell J."/>
            <person name="Bellgard S.E."/>
            <person name="Bellgard M.I."/>
        </authorList>
    </citation>
    <scope>NUCLEOTIDE SEQUENCE</scope>
    <source>
        <tissue evidence="2">Shoot tissue taken approximately 20 cm above the soil surface</tissue>
    </source>
</reference>
<evidence type="ECO:0000313" key="2">
    <source>
        <dbReference type="EMBL" id="JAE21149.1"/>
    </source>
</evidence>
<proteinExistence type="predicted"/>
<evidence type="ECO:0008006" key="3">
    <source>
        <dbReference type="Google" id="ProtNLM"/>
    </source>
</evidence>